<evidence type="ECO:0000256" key="8">
    <source>
        <dbReference type="SAM" id="Phobius"/>
    </source>
</evidence>
<dbReference type="Pfam" id="PF04093">
    <property type="entry name" value="MreD"/>
    <property type="match status" value="1"/>
</dbReference>
<evidence type="ECO:0000256" key="3">
    <source>
        <dbReference type="ARBA" id="ARBA00022475"/>
    </source>
</evidence>
<feature type="transmembrane region" description="Helical" evidence="8">
    <location>
        <begin position="52"/>
        <end position="76"/>
    </location>
</feature>
<dbReference type="OrthoDB" id="9796616at2"/>
<evidence type="ECO:0000256" key="2">
    <source>
        <dbReference type="ARBA" id="ARBA00007776"/>
    </source>
</evidence>
<dbReference type="eggNOG" id="COG2891">
    <property type="taxonomic scope" value="Bacteria"/>
</dbReference>
<comment type="similarity">
    <text evidence="2">Belongs to the MreD family.</text>
</comment>
<keyword evidence="3" id="KW-1003">Cell membrane</keyword>
<feature type="transmembrane region" description="Helical" evidence="8">
    <location>
        <begin position="135"/>
        <end position="153"/>
    </location>
</feature>
<accession>A0A1H9U450</accession>
<name>A0A1H9U450_BUTFI</name>
<dbReference type="AlphaFoldDB" id="A0A1H9U450"/>
<dbReference type="GO" id="GO:0005886">
    <property type="term" value="C:plasma membrane"/>
    <property type="evidence" value="ECO:0007669"/>
    <property type="project" value="UniProtKB-SubCell"/>
</dbReference>
<dbReference type="InterPro" id="IPR017225">
    <property type="entry name" value="Cell_shape_determin_MreD_prd"/>
</dbReference>
<dbReference type="RefSeq" id="WP_027205744.1">
    <property type="nucleotide sequence ID" value="NZ_CP065800.1"/>
</dbReference>
<evidence type="ECO:0000256" key="4">
    <source>
        <dbReference type="ARBA" id="ARBA00022692"/>
    </source>
</evidence>
<keyword evidence="4 8" id="KW-0812">Transmembrane</keyword>
<evidence type="ECO:0000256" key="5">
    <source>
        <dbReference type="ARBA" id="ARBA00022960"/>
    </source>
</evidence>
<keyword evidence="6 8" id="KW-1133">Transmembrane helix</keyword>
<evidence type="ECO:0000256" key="7">
    <source>
        <dbReference type="ARBA" id="ARBA00023136"/>
    </source>
</evidence>
<dbReference type="InterPro" id="IPR007227">
    <property type="entry name" value="Cell_shape_determining_MreD"/>
</dbReference>
<evidence type="ECO:0000256" key="6">
    <source>
        <dbReference type="ARBA" id="ARBA00022989"/>
    </source>
</evidence>
<keyword evidence="7 8" id="KW-0472">Membrane</keyword>
<protein>
    <submittedName>
        <fullName evidence="9">Rod shape-determining protein MreD</fullName>
    </submittedName>
</protein>
<dbReference type="Proteomes" id="UP000182584">
    <property type="component" value="Unassembled WGS sequence"/>
</dbReference>
<comment type="subcellular location">
    <subcellularLocation>
        <location evidence="1">Cell membrane</location>
        <topology evidence="1">Multi-pass membrane protein</topology>
    </subcellularLocation>
</comment>
<evidence type="ECO:0000313" key="10">
    <source>
        <dbReference type="Proteomes" id="UP000182584"/>
    </source>
</evidence>
<dbReference type="PIRSF" id="PIRSF037497">
    <property type="entry name" value="MreD_Clostridium/Treponema_prd"/>
    <property type="match status" value="1"/>
</dbReference>
<keyword evidence="5" id="KW-0133">Cell shape</keyword>
<dbReference type="GO" id="GO:0008360">
    <property type="term" value="P:regulation of cell shape"/>
    <property type="evidence" value="ECO:0007669"/>
    <property type="project" value="UniProtKB-KW"/>
</dbReference>
<dbReference type="NCBIfam" id="TIGR03426">
    <property type="entry name" value="shape_MreD"/>
    <property type="match status" value="1"/>
</dbReference>
<evidence type="ECO:0000313" key="9">
    <source>
        <dbReference type="EMBL" id="SES04340.1"/>
    </source>
</evidence>
<evidence type="ECO:0000256" key="1">
    <source>
        <dbReference type="ARBA" id="ARBA00004651"/>
    </source>
</evidence>
<feature type="transmembrane region" description="Helical" evidence="8">
    <location>
        <begin position="96"/>
        <end position="123"/>
    </location>
</feature>
<dbReference type="EMBL" id="FOGJ01000017">
    <property type="protein sequence ID" value="SES04340.1"/>
    <property type="molecule type" value="Genomic_DNA"/>
</dbReference>
<proteinExistence type="inferred from homology"/>
<gene>
    <name evidence="9" type="ORF">SAMN04487884_11741</name>
</gene>
<reference evidence="9 10" key="1">
    <citation type="submission" date="2016-10" db="EMBL/GenBank/DDBJ databases">
        <authorList>
            <person name="de Groot N.N."/>
        </authorList>
    </citation>
    <scope>NUCLEOTIDE SEQUENCE [LARGE SCALE GENOMIC DNA]</scope>
    <source>
        <strain evidence="9 10">AR40</strain>
    </source>
</reference>
<organism evidence="9 10">
    <name type="scientific">Butyrivibrio fibrisolvens</name>
    <dbReference type="NCBI Taxonomy" id="831"/>
    <lineage>
        <taxon>Bacteria</taxon>
        <taxon>Bacillati</taxon>
        <taxon>Bacillota</taxon>
        <taxon>Clostridia</taxon>
        <taxon>Lachnospirales</taxon>
        <taxon>Lachnospiraceae</taxon>
        <taxon>Butyrivibrio</taxon>
    </lineage>
</organism>
<sequence length="172" mass="19621">MRKFLVTLIMIITCFVLQTAVFRYFAFGGTVPNCLMIITCSSGIMRGEKHGLLAGFIAGLLVDIFFADFIGLYAILYMYAGFFAGLFHKIFFPENIILPLTLIIVGDFMYQFLCYVLMFLLRAKFDISYYMAHQIIPEVVYTAIIALLLYPVILKVNTKLDDIIQRSATKFV</sequence>